<dbReference type="AlphaFoldDB" id="A0A9P0LLC3"/>
<dbReference type="OrthoDB" id="6754640at2759"/>
<evidence type="ECO:0000256" key="1">
    <source>
        <dbReference type="SAM" id="MobiDB-lite"/>
    </source>
</evidence>
<dbReference type="EMBL" id="CAKOFQ010007271">
    <property type="protein sequence ID" value="CAH1996882.1"/>
    <property type="molecule type" value="Genomic_DNA"/>
</dbReference>
<sequence length="232" mass="26565">MIFHTVSISIRKWRENDGIIILWTDILNCHLDNQRKSPYPEQLGSTKKNVHEFFDILEKCFDENGLTAQQIYNVDETGFSSVQKRNQKIIARRGKHQVRGLETFIRSNPGNTVSQYNMTGLLSDAYAKTASISTIMNGFKRTGLWPVDRTVFSETDFIAANAVLENDSEKPSEPKDDATEPPVYSDSTEQNKHCNRTGLNTSIEEIYPLPLQSDKPDCCWDVNKSPRRKFRD</sequence>
<protein>
    <submittedName>
        <fullName evidence="2">Uncharacterized protein</fullName>
    </submittedName>
</protein>
<keyword evidence="3" id="KW-1185">Reference proteome</keyword>
<evidence type="ECO:0000313" key="3">
    <source>
        <dbReference type="Proteomes" id="UP001152888"/>
    </source>
</evidence>
<name>A0A9P0LLC3_ACAOB</name>
<organism evidence="2 3">
    <name type="scientific">Acanthoscelides obtectus</name>
    <name type="common">Bean weevil</name>
    <name type="synonym">Bruchus obtectus</name>
    <dbReference type="NCBI Taxonomy" id="200917"/>
    <lineage>
        <taxon>Eukaryota</taxon>
        <taxon>Metazoa</taxon>
        <taxon>Ecdysozoa</taxon>
        <taxon>Arthropoda</taxon>
        <taxon>Hexapoda</taxon>
        <taxon>Insecta</taxon>
        <taxon>Pterygota</taxon>
        <taxon>Neoptera</taxon>
        <taxon>Endopterygota</taxon>
        <taxon>Coleoptera</taxon>
        <taxon>Polyphaga</taxon>
        <taxon>Cucujiformia</taxon>
        <taxon>Chrysomeloidea</taxon>
        <taxon>Chrysomelidae</taxon>
        <taxon>Bruchinae</taxon>
        <taxon>Bruchini</taxon>
        <taxon>Acanthoscelides</taxon>
    </lineage>
</organism>
<accession>A0A9P0LLC3</accession>
<feature type="region of interest" description="Disordered" evidence="1">
    <location>
        <begin position="163"/>
        <end position="232"/>
    </location>
</feature>
<evidence type="ECO:0000313" key="2">
    <source>
        <dbReference type="EMBL" id="CAH1996882.1"/>
    </source>
</evidence>
<reference evidence="2" key="1">
    <citation type="submission" date="2022-03" db="EMBL/GenBank/DDBJ databases">
        <authorList>
            <person name="Sayadi A."/>
        </authorList>
    </citation>
    <scope>NUCLEOTIDE SEQUENCE</scope>
</reference>
<comment type="caution">
    <text evidence="2">The sequence shown here is derived from an EMBL/GenBank/DDBJ whole genome shotgun (WGS) entry which is preliminary data.</text>
</comment>
<proteinExistence type="predicted"/>
<gene>
    <name evidence="2" type="ORF">ACAOBT_LOCUS23418</name>
</gene>
<feature type="compositionally biased region" description="Basic and acidic residues" evidence="1">
    <location>
        <begin position="167"/>
        <end position="178"/>
    </location>
</feature>
<dbReference type="Proteomes" id="UP001152888">
    <property type="component" value="Unassembled WGS sequence"/>
</dbReference>